<dbReference type="InterPro" id="IPR001958">
    <property type="entry name" value="Tet-R_TetA/multi-R_MdtG-like"/>
</dbReference>
<comment type="similarity">
    <text evidence="2 8">Belongs to the major facilitator superfamily. Bcr/CmlA family.</text>
</comment>
<dbReference type="InterPro" id="IPR020846">
    <property type="entry name" value="MFS_dom"/>
</dbReference>
<dbReference type="SUPFAM" id="SSF103473">
    <property type="entry name" value="MFS general substrate transporter"/>
    <property type="match status" value="1"/>
</dbReference>
<evidence type="ECO:0000259" key="9">
    <source>
        <dbReference type="PROSITE" id="PS50850"/>
    </source>
</evidence>
<dbReference type="FunFam" id="1.20.1720.10:FF:000005">
    <property type="entry name" value="Bcr/CflA family efflux transporter"/>
    <property type="match status" value="1"/>
</dbReference>
<protein>
    <recommendedName>
        <fullName evidence="8">Bcr/CflA family efflux transporter</fullName>
    </recommendedName>
</protein>
<feature type="transmembrane region" description="Helical" evidence="8">
    <location>
        <begin position="315"/>
        <end position="340"/>
    </location>
</feature>
<dbReference type="PANTHER" id="PTHR23502">
    <property type="entry name" value="MAJOR FACILITATOR SUPERFAMILY"/>
    <property type="match status" value="1"/>
</dbReference>
<feature type="transmembrane region" description="Helical" evidence="8">
    <location>
        <begin position="289"/>
        <end position="309"/>
    </location>
</feature>
<dbReference type="InterPro" id="IPR036259">
    <property type="entry name" value="MFS_trans_sf"/>
</dbReference>
<evidence type="ECO:0000256" key="2">
    <source>
        <dbReference type="ARBA" id="ARBA00006236"/>
    </source>
</evidence>
<dbReference type="GO" id="GO:1990961">
    <property type="term" value="P:xenobiotic detoxification by transmembrane export across the plasma membrane"/>
    <property type="evidence" value="ECO:0007669"/>
    <property type="project" value="InterPro"/>
</dbReference>
<comment type="caution">
    <text evidence="10">The sequence shown here is derived from an EMBL/GenBank/DDBJ whole genome shotgun (WGS) entry which is preliminary data.</text>
</comment>
<evidence type="ECO:0000256" key="6">
    <source>
        <dbReference type="ARBA" id="ARBA00022989"/>
    </source>
</evidence>
<keyword evidence="3 8" id="KW-0813">Transport</keyword>
<reference evidence="10" key="1">
    <citation type="submission" date="2021-04" db="EMBL/GenBank/DDBJ databases">
        <title>Genome seq and assembly of Bacillus sp.</title>
        <authorList>
            <person name="Chhetri G."/>
        </authorList>
    </citation>
    <scope>NUCLEOTIDE SEQUENCE</scope>
    <source>
        <strain evidence="10">RG28</strain>
    </source>
</reference>
<feature type="transmembrane region" description="Helical" evidence="8">
    <location>
        <begin position="171"/>
        <end position="193"/>
    </location>
</feature>
<keyword evidence="4 8" id="KW-1003">Cell membrane</keyword>
<keyword evidence="6 8" id="KW-1133">Transmembrane helix</keyword>
<evidence type="ECO:0000256" key="3">
    <source>
        <dbReference type="ARBA" id="ARBA00022448"/>
    </source>
</evidence>
<feature type="transmembrane region" description="Helical" evidence="8">
    <location>
        <begin position="352"/>
        <end position="372"/>
    </location>
</feature>
<sequence length="418" mass="44168">MNDLSEASSKPIKTSRIWMAIVLGSLTGIGPLSIDMYLPSLPTLTNDLHTTASLAQLSLTACLLGISLGQLFVGPISDMRGRRKPLMIALIIYAITSLLCAFIPSIWGLISLRFIQGVTGSAGIVIARATVRDLYSGTALTKFFSLLMLVNGIAPILAPIIGGQLLKFTNWHGVFVVLCIASLLMLIMVFFSLPETLAAENRLRGGVKGSILTFRNLAKDKKFMGFALSQGLIVAAMFAYISGSPFVIQNVYGASPQTYSIIFATNGLGIIIASQVTGRLAGKIKEMNLFKFGLGYATVGGLSLFIAAYTKADLVFILIPLFMIVSSVGITGTTSFSLAMENQSKAAGSASALLGASSFILGAVVAPLVGIAGGNTALPMGIIIALCEICAVITYFVLIRKKEKSTPIDYSNNQVIGE</sequence>
<keyword evidence="7 8" id="KW-0472">Membrane</keyword>
<dbReference type="InterPro" id="IPR011701">
    <property type="entry name" value="MFS"/>
</dbReference>
<feature type="transmembrane region" description="Helical" evidence="8">
    <location>
        <begin position="86"/>
        <end position="107"/>
    </location>
</feature>
<dbReference type="NCBIfam" id="TIGR00710">
    <property type="entry name" value="efflux_Bcr_CflA"/>
    <property type="match status" value="1"/>
</dbReference>
<feature type="transmembrane region" description="Helical" evidence="8">
    <location>
        <begin position="223"/>
        <end position="241"/>
    </location>
</feature>
<evidence type="ECO:0000256" key="1">
    <source>
        <dbReference type="ARBA" id="ARBA00004651"/>
    </source>
</evidence>
<keyword evidence="5 8" id="KW-0812">Transmembrane</keyword>
<proteinExistence type="inferred from homology"/>
<dbReference type="CDD" id="cd17320">
    <property type="entry name" value="MFS_MdfA_MDR_like"/>
    <property type="match status" value="1"/>
</dbReference>
<dbReference type="EMBL" id="JAGIYQ010000022">
    <property type="protein sequence ID" value="MBP0727299.1"/>
    <property type="molecule type" value="Genomic_DNA"/>
</dbReference>
<evidence type="ECO:0000256" key="8">
    <source>
        <dbReference type="RuleBase" id="RU365088"/>
    </source>
</evidence>
<feature type="transmembrane region" description="Helical" evidence="8">
    <location>
        <begin position="378"/>
        <end position="398"/>
    </location>
</feature>
<dbReference type="RefSeq" id="WP_209407637.1">
    <property type="nucleotide sequence ID" value="NZ_JAGIYQ010000022.1"/>
</dbReference>
<evidence type="ECO:0000313" key="11">
    <source>
        <dbReference type="Proteomes" id="UP000682134"/>
    </source>
</evidence>
<evidence type="ECO:0000313" key="10">
    <source>
        <dbReference type="EMBL" id="MBP0727299.1"/>
    </source>
</evidence>
<dbReference type="PANTHER" id="PTHR23502:SF132">
    <property type="entry name" value="POLYAMINE TRANSPORTER 2-RELATED"/>
    <property type="match status" value="1"/>
</dbReference>
<comment type="subcellular location">
    <subcellularLocation>
        <location evidence="1 8">Cell membrane</location>
        <topology evidence="1 8">Multi-pass membrane protein</topology>
    </subcellularLocation>
</comment>
<feature type="transmembrane region" description="Helical" evidence="8">
    <location>
        <begin position="54"/>
        <end position="74"/>
    </location>
</feature>
<evidence type="ECO:0000256" key="7">
    <source>
        <dbReference type="ARBA" id="ARBA00023136"/>
    </source>
</evidence>
<feature type="transmembrane region" description="Helical" evidence="8">
    <location>
        <begin position="261"/>
        <end position="282"/>
    </location>
</feature>
<dbReference type="Proteomes" id="UP000682134">
    <property type="component" value="Unassembled WGS sequence"/>
</dbReference>
<dbReference type="InterPro" id="IPR004812">
    <property type="entry name" value="Efflux_drug-R_Bcr/CmlA"/>
</dbReference>
<gene>
    <name evidence="10" type="ORF">J5Y03_19305</name>
</gene>
<dbReference type="PROSITE" id="PS50850">
    <property type="entry name" value="MFS"/>
    <property type="match status" value="1"/>
</dbReference>
<dbReference type="PRINTS" id="PR01035">
    <property type="entry name" value="TCRTETA"/>
</dbReference>
<feature type="transmembrane region" description="Helical" evidence="8">
    <location>
        <begin position="113"/>
        <end position="131"/>
    </location>
</feature>
<dbReference type="GO" id="GO:0042910">
    <property type="term" value="F:xenobiotic transmembrane transporter activity"/>
    <property type="evidence" value="ECO:0007669"/>
    <property type="project" value="InterPro"/>
</dbReference>
<dbReference type="GO" id="GO:0005886">
    <property type="term" value="C:plasma membrane"/>
    <property type="evidence" value="ECO:0007669"/>
    <property type="project" value="UniProtKB-SubCell"/>
</dbReference>
<name>A0A940NL59_9BACI</name>
<keyword evidence="11" id="KW-1185">Reference proteome</keyword>
<feature type="domain" description="Major facilitator superfamily (MFS) profile" evidence="9">
    <location>
        <begin position="16"/>
        <end position="402"/>
    </location>
</feature>
<accession>A0A940NL59</accession>
<dbReference type="Pfam" id="PF07690">
    <property type="entry name" value="MFS_1"/>
    <property type="match status" value="1"/>
</dbReference>
<dbReference type="Gene3D" id="1.20.1720.10">
    <property type="entry name" value="Multidrug resistance protein D"/>
    <property type="match status" value="1"/>
</dbReference>
<evidence type="ECO:0000256" key="5">
    <source>
        <dbReference type="ARBA" id="ARBA00022692"/>
    </source>
</evidence>
<feature type="transmembrane region" description="Helical" evidence="8">
    <location>
        <begin position="17"/>
        <end position="34"/>
    </location>
</feature>
<evidence type="ECO:0000256" key="4">
    <source>
        <dbReference type="ARBA" id="ARBA00022475"/>
    </source>
</evidence>
<organism evidence="10 11">
    <name type="scientific">Gottfriedia endophytica</name>
    <dbReference type="NCBI Taxonomy" id="2820819"/>
    <lineage>
        <taxon>Bacteria</taxon>
        <taxon>Bacillati</taxon>
        <taxon>Bacillota</taxon>
        <taxon>Bacilli</taxon>
        <taxon>Bacillales</taxon>
        <taxon>Bacillaceae</taxon>
        <taxon>Gottfriedia</taxon>
    </lineage>
</organism>
<dbReference type="AlphaFoldDB" id="A0A940NL59"/>
<feature type="transmembrane region" description="Helical" evidence="8">
    <location>
        <begin position="143"/>
        <end position="165"/>
    </location>
</feature>